<sequence>MLVRRSGVHSVFQFIPKVFSGVEVRALCRTLEFFHSNLHTPCLHGARFVHRGIVMLEQVWASEFQRRETVKLQHTETFYNGGVCVCVCGGEAGASCVSEEHEEMDVDQCGYSDDPWVITAEQLDYYTHQFLSLQRDLSGLVLGPDAKNFFTKSKLPIPELSHIWRLSDVDQDGALTFPEFCTAFHLVVARKNGYALPDHLPHTLLSAFRPPPQDSQPLIVFEDAETLRRKETGVINQQEVREETHEQEFSQETAEQNQLIQRSSTLKPDPPNELDVNAKSRTRPRSYSSTSIDDAMKKSEEPPTPPPRPQKTHSRASSLDLNKLLQQGGKSGWLPPPPALPPRTVTSQQTPHFLPSVDQNSQHAMQQPYFADFNKCRVQEDSTVLSQSHTPQKPTRRKLHSECQNTNHAVGVGYPNPASSSVPKLAQKQKREIQTAIRKNKEANAVLKRLNSELQQQLKEIHLQRVTLESQLDLLRPSAST</sequence>
<reference evidence="1" key="1">
    <citation type="submission" date="2020-02" db="EMBL/GenBank/DDBJ databases">
        <title>Genome sequencing of the panga catfish, Pangasius djambal.</title>
        <authorList>
            <person name="Wen M."/>
            <person name="Zahm M."/>
            <person name="Roques C."/>
            <person name="Cabau C."/>
            <person name="Klopp C."/>
            <person name="Donnadieu C."/>
            <person name="Jouanno E."/>
            <person name="Avarre J.-C."/>
            <person name="Campet M."/>
            <person name="Ha T."/>
            <person name="Dugue R."/>
            <person name="Lampietro C."/>
            <person name="Louis A."/>
            <person name="Herpin A."/>
            <person name="Echchiki A."/>
            <person name="Berthelot C."/>
            <person name="Parey E."/>
            <person name="Roest-Crollius H."/>
            <person name="Braasch I."/>
            <person name="Postlethwait J.H."/>
            <person name="Bobe J."/>
            <person name="Montfort J."/>
            <person name="Bouchez O."/>
            <person name="Begum T."/>
            <person name="Schartl M."/>
            <person name="Gustiano R."/>
            <person name="Guiguen Y."/>
        </authorList>
    </citation>
    <scope>NUCLEOTIDE SEQUENCE</scope>
    <source>
        <strain evidence="1">Pdj_M5554</strain>
    </source>
</reference>
<comment type="caution">
    <text evidence="1">The sequence shown here is derived from an EMBL/GenBank/DDBJ whole genome shotgun (WGS) entry which is preliminary data.</text>
</comment>
<dbReference type="EMBL" id="CM040990">
    <property type="protein sequence ID" value="MCJ8742095.1"/>
    <property type="molecule type" value="Genomic_DNA"/>
</dbReference>
<organism evidence="1 2">
    <name type="scientific">Pangasius djambal</name>
    <dbReference type="NCBI Taxonomy" id="1691987"/>
    <lineage>
        <taxon>Eukaryota</taxon>
        <taxon>Metazoa</taxon>
        <taxon>Chordata</taxon>
        <taxon>Craniata</taxon>
        <taxon>Vertebrata</taxon>
        <taxon>Euteleostomi</taxon>
        <taxon>Actinopterygii</taxon>
        <taxon>Neopterygii</taxon>
        <taxon>Teleostei</taxon>
        <taxon>Ostariophysi</taxon>
        <taxon>Siluriformes</taxon>
        <taxon>Pangasiidae</taxon>
        <taxon>Pangasius</taxon>
    </lineage>
</organism>
<accession>A0ACC5Z2K6</accession>
<gene>
    <name evidence="1" type="ORF">PDJAM_G00078070</name>
</gene>
<dbReference type="Proteomes" id="UP000830395">
    <property type="component" value="Chromosome 16"/>
</dbReference>
<protein>
    <submittedName>
        <fullName evidence="1">Uncharacterized protein</fullName>
    </submittedName>
</protein>
<keyword evidence="2" id="KW-1185">Reference proteome</keyword>
<proteinExistence type="predicted"/>
<name>A0ACC5Z2K6_9TELE</name>
<evidence type="ECO:0000313" key="1">
    <source>
        <dbReference type="EMBL" id="MCJ8742095.1"/>
    </source>
</evidence>
<evidence type="ECO:0000313" key="2">
    <source>
        <dbReference type="Proteomes" id="UP000830395"/>
    </source>
</evidence>